<dbReference type="GO" id="GO:0004519">
    <property type="term" value="F:endonuclease activity"/>
    <property type="evidence" value="ECO:0007669"/>
    <property type="project" value="UniProtKB-KW"/>
</dbReference>
<comment type="caution">
    <text evidence="5">The sequence shown here is derived from an EMBL/GenBank/DDBJ whole genome shotgun (WGS) entry which is preliminary data.</text>
</comment>
<dbReference type="PANTHER" id="PTHR12302:SF3">
    <property type="entry name" value="SERINE_THREONINE-PROTEIN KINASE 31"/>
    <property type="match status" value="1"/>
</dbReference>
<dbReference type="InterPro" id="IPR016071">
    <property type="entry name" value="Staphylococal_nuclease_OB-fold"/>
</dbReference>
<dbReference type="Gene3D" id="2.40.50.90">
    <property type="match status" value="1"/>
</dbReference>
<dbReference type="PANTHER" id="PTHR12302">
    <property type="entry name" value="EBNA2 BINDING PROTEIN P100"/>
    <property type="match status" value="1"/>
</dbReference>
<feature type="domain" description="TNase-like" evidence="4">
    <location>
        <begin position="1"/>
        <end position="113"/>
    </location>
</feature>
<evidence type="ECO:0000256" key="1">
    <source>
        <dbReference type="ARBA" id="ARBA00022722"/>
    </source>
</evidence>
<evidence type="ECO:0000256" key="3">
    <source>
        <dbReference type="ARBA" id="ARBA00022801"/>
    </source>
</evidence>
<reference evidence="5" key="1">
    <citation type="submission" date="2020-09" db="EMBL/GenBank/DDBJ databases">
        <title>Genome seq and assembly of Limnohabitants sp.</title>
        <authorList>
            <person name="Chhetri G."/>
        </authorList>
    </citation>
    <scope>NUCLEOTIDE SEQUENCE</scope>
    <source>
        <strain evidence="5">JUR4</strain>
    </source>
</reference>
<dbReference type="GO" id="GO:0016787">
    <property type="term" value="F:hydrolase activity"/>
    <property type="evidence" value="ECO:0007669"/>
    <property type="project" value="UniProtKB-KW"/>
</dbReference>
<dbReference type="SMART" id="SM00318">
    <property type="entry name" value="SNc"/>
    <property type="match status" value="1"/>
</dbReference>
<keyword evidence="6" id="KW-1185">Reference proteome</keyword>
<dbReference type="SUPFAM" id="SSF50199">
    <property type="entry name" value="Staphylococcal nuclease"/>
    <property type="match status" value="1"/>
</dbReference>
<evidence type="ECO:0000256" key="2">
    <source>
        <dbReference type="ARBA" id="ARBA00022759"/>
    </source>
</evidence>
<keyword evidence="2" id="KW-0255">Endonuclease</keyword>
<keyword evidence="1" id="KW-0540">Nuclease</keyword>
<evidence type="ECO:0000259" key="4">
    <source>
        <dbReference type="PROSITE" id="PS50830"/>
    </source>
</evidence>
<accession>A0A927FDI8</accession>
<dbReference type="PROSITE" id="PS50830">
    <property type="entry name" value="TNASE_3"/>
    <property type="match status" value="1"/>
</dbReference>
<gene>
    <name evidence="5" type="ORF">IC609_02175</name>
</gene>
<name>A0A927FDI8_9BURK</name>
<sequence>MDGDTLLVVLDDQHEPVKVRVKDIDAPESCQPGGEAAREAMISLALRQRVEVDLVAEDVYGRQVARVMRGELDLGAEMVRTGMAWAYRFKTGKGPYARWQRQAQQQRIGLFAAKETAMSPPVFRQFHGSCHGG</sequence>
<proteinExistence type="predicted"/>
<dbReference type="EMBL" id="JACYFT010000001">
    <property type="protein sequence ID" value="MBD8049334.1"/>
    <property type="molecule type" value="Genomic_DNA"/>
</dbReference>
<dbReference type="AlphaFoldDB" id="A0A927FDI8"/>
<evidence type="ECO:0000313" key="6">
    <source>
        <dbReference type="Proteomes" id="UP000647424"/>
    </source>
</evidence>
<dbReference type="Pfam" id="PF00565">
    <property type="entry name" value="SNase"/>
    <property type="match status" value="1"/>
</dbReference>
<dbReference type="Proteomes" id="UP000647424">
    <property type="component" value="Unassembled WGS sequence"/>
</dbReference>
<evidence type="ECO:0000313" key="5">
    <source>
        <dbReference type="EMBL" id="MBD8049334.1"/>
    </source>
</evidence>
<organism evidence="5 6">
    <name type="scientific">Limnohabitans radicicola</name>
    <dbReference type="NCBI Taxonomy" id="2771427"/>
    <lineage>
        <taxon>Bacteria</taxon>
        <taxon>Pseudomonadati</taxon>
        <taxon>Pseudomonadota</taxon>
        <taxon>Betaproteobacteria</taxon>
        <taxon>Burkholderiales</taxon>
        <taxon>Comamonadaceae</taxon>
        <taxon>Limnohabitans</taxon>
    </lineage>
</organism>
<dbReference type="InterPro" id="IPR035437">
    <property type="entry name" value="SNase_OB-fold_sf"/>
</dbReference>
<protein>
    <submittedName>
        <fullName evidence="5">Thermonuclease family protein</fullName>
    </submittedName>
</protein>
<keyword evidence="3" id="KW-0378">Hydrolase</keyword>